<dbReference type="EMBL" id="JAJAGO010000002">
    <property type="protein sequence ID" value="MCT2589019.1"/>
    <property type="molecule type" value="Genomic_DNA"/>
</dbReference>
<dbReference type="Proteomes" id="UP001156389">
    <property type="component" value="Unassembled WGS sequence"/>
</dbReference>
<reference evidence="1 2" key="1">
    <citation type="submission" date="2021-10" db="EMBL/GenBank/DDBJ databases">
        <title>Streptomyces gossypii sp. nov., isolated from soil collected from cotton field.</title>
        <authorList>
            <person name="Ge X."/>
            <person name="Chen X."/>
            <person name="Liu W."/>
        </authorList>
    </citation>
    <scope>NUCLEOTIDE SEQUENCE [LARGE SCALE GENOMIC DNA]</scope>
    <source>
        <strain evidence="1 2">N2-109</strain>
    </source>
</reference>
<accession>A0ABT2JMB3</accession>
<name>A0ABT2JMB3_9ACTN</name>
<sequence length="104" mass="11509">MAHAIARLFVPLLRLLLPPAGQHRCPAEPPPAALPFAPPTAPRPLMPAPVLLRGEDSALVRPYVLTPEERQEARQQQVRRRVLWLAVHGVDAGPRWIHGMEVTA</sequence>
<evidence type="ECO:0000313" key="1">
    <source>
        <dbReference type="EMBL" id="MCT2589019.1"/>
    </source>
</evidence>
<dbReference type="RefSeq" id="WP_260216009.1">
    <property type="nucleotide sequence ID" value="NZ_JAJAGO010000002.1"/>
</dbReference>
<evidence type="ECO:0000313" key="2">
    <source>
        <dbReference type="Proteomes" id="UP001156389"/>
    </source>
</evidence>
<organism evidence="1 2">
    <name type="scientific">Streptomyces gossypii</name>
    <dbReference type="NCBI Taxonomy" id="2883101"/>
    <lineage>
        <taxon>Bacteria</taxon>
        <taxon>Bacillati</taxon>
        <taxon>Actinomycetota</taxon>
        <taxon>Actinomycetes</taxon>
        <taxon>Kitasatosporales</taxon>
        <taxon>Streptomycetaceae</taxon>
        <taxon>Streptomyces</taxon>
    </lineage>
</organism>
<keyword evidence="2" id="KW-1185">Reference proteome</keyword>
<proteinExistence type="predicted"/>
<comment type="caution">
    <text evidence="1">The sequence shown here is derived from an EMBL/GenBank/DDBJ whole genome shotgun (WGS) entry which is preliminary data.</text>
</comment>
<evidence type="ECO:0008006" key="3">
    <source>
        <dbReference type="Google" id="ProtNLM"/>
    </source>
</evidence>
<protein>
    <recommendedName>
        <fullName evidence="3">Secreted protein</fullName>
    </recommendedName>
</protein>
<gene>
    <name evidence="1" type="ORF">LHJ74_03555</name>
</gene>